<sequence length="109" mass="12965">MLWIKKEPIKNCKFCNGECMLAKLKKEYQQLPVKYPTPATQEEAKLIITQMLLDIKARKTHEYISKFTLEYINLSNSLKSPVNKKDVKRYTHQVELENRIKMLSKNHRI</sequence>
<protein>
    <submittedName>
        <fullName evidence="1">Uncharacterized protein</fullName>
    </submittedName>
</protein>
<reference evidence="1 2" key="1">
    <citation type="journal article" date="2018" name="MBio">
        <title>Comparative Genomics Reveals the Core Gene Toolbox for the Fungus-Insect Symbiosis.</title>
        <authorList>
            <person name="Wang Y."/>
            <person name="Stata M."/>
            <person name="Wang W."/>
            <person name="Stajich J.E."/>
            <person name="White M.M."/>
            <person name="Moncalvo J.M."/>
        </authorList>
    </citation>
    <scope>NUCLEOTIDE SEQUENCE [LARGE SCALE GENOMIC DNA]</scope>
    <source>
        <strain evidence="1 2">AUS-77-4</strain>
    </source>
</reference>
<proteinExistence type="predicted"/>
<accession>A0A2T9Y3P6</accession>
<dbReference type="Proteomes" id="UP000245699">
    <property type="component" value="Unassembled WGS sequence"/>
</dbReference>
<comment type="caution">
    <text evidence="1">The sequence shown here is derived from an EMBL/GenBank/DDBJ whole genome shotgun (WGS) entry which is preliminary data.</text>
</comment>
<gene>
    <name evidence="1" type="ORF">BB559_006305</name>
</gene>
<keyword evidence="2" id="KW-1185">Reference proteome</keyword>
<evidence type="ECO:0000313" key="2">
    <source>
        <dbReference type="Proteomes" id="UP000245699"/>
    </source>
</evidence>
<evidence type="ECO:0000313" key="1">
    <source>
        <dbReference type="EMBL" id="PVU86951.1"/>
    </source>
</evidence>
<dbReference type="AlphaFoldDB" id="A0A2T9Y3P6"/>
<organism evidence="1 2">
    <name type="scientific">Furculomyces boomerangus</name>
    <dbReference type="NCBI Taxonomy" id="61424"/>
    <lineage>
        <taxon>Eukaryota</taxon>
        <taxon>Fungi</taxon>
        <taxon>Fungi incertae sedis</taxon>
        <taxon>Zoopagomycota</taxon>
        <taxon>Kickxellomycotina</taxon>
        <taxon>Harpellomycetes</taxon>
        <taxon>Harpellales</taxon>
        <taxon>Harpellaceae</taxon>
        <taxon>Furculomyces</taxon>
    </lineage>
</organism>
<name>A0A2T9Y3P6_9FUNG</name>
<dbReference type="EMBL" id="MBFT01000823">
    <property type="protein sequence ID" value="PVU86951.1"/>
    <property type="molecule type" value="Genomic_DNA"/>
</dbReference>